<keyword evidence="11" id="KW-1185">Reference proteome</keyword>
<evidence type="ECO:0000313" key="11">
    <source>
        <dbReference type="Proteomes" id="UP001291623"/>
    </source>
</evidence>
<feature type="region of interest" description="Disordered" evidence="7">
    <location>
        <begin position="1278"/>
        <end position="1312"/>
    </location>
</feature>
<organism evidence="10 11">
    <name type="scientific">Anisodus tanguticus</name>
    <dbReference type="NCBI Taxonomy" id="243964"/>
    <lineage>
        <taxon>Eukaryota</taxon>
        <taxon>Viridiplantae</taxon>
        <taxon>Streptophyta</taxon>
        <taxon>Embryophyta</taxon>
        <taxon>Tracheophyta</taxon>
        <taxon>Spermatophyta</taxon>
        <taxon>Magnoliopsida</taxon>
        <taxon>eudicotyledons</taxon>
        <taxon>Gunneridae</taxon>
        <taxon>Pentapetalae</taxon>
        <taxon>asterids</taxon>
        <taxon>lamiids</taxon>
        <taxon>Solanales</taxon>
        <taxon>Solanaceae</taxon>
        <taxon>Solanoideae</taxon>
        <taxon>Hyoscyameae</taxon>
        <taxon>Anisodus</taxon>
    </lineage>
</organism>
<reference evidence="10" key="1">
    <citation type="submission" date="2023-12" db="EMBL/GenBank/DDBJ databases">
        <title>Genome assembly of Anisodus tanguticus.</title>
        <authorList>
            <person name="Wang Y.-J."/>
        </authorList>
    </citation>
    <scope>NUCLEOTIDE SEQUENCE</scope>
    <source>
        <strain evidence="10">KB-2021</strain>
        <tissue evidence="10">Leaf</tissue>
    </source>
</reference>
<feature type="domain" description="Sec16 Sec23-binding" evidence="8">
    <location>
        <begin position="811"/>
        <end position="1071"/>
    </location>
</feature>
<comment type="subcellular location">
    <subcellularLocation>
        <location evidence="1">Endoplasmic reticulum</location>
    </subcellularLocation>
    <subcellularLocation>
        <location evidence="6">Golgi apparatus membrane</location>
    </subcellularLocation>
</comment>
<feature type="compositionally biased region" description="Low complexity" evidence="7">
    <location>
        <begin position="524"/>
        <end position="537"/>
    </location>
</feature>
<feature type="region of interest" description="Disordered" evidence="7">
    <location>
        <begin position="1097"/>
        <end position="1142"/>
    </location>
</feature>
<feature type="domain" description="Sec16 central conserved" evidence="9">
    <location>
        <begin position="621"/>
        <end position="736"/>
    </location>
</feature>
<comment type="caution">
    <text evidence="10">The sequence shown here is derived from an EMBL/GenBank/DDBJ whole genome shotgun (WGS) entry which is preliminary data.</text>
</comment>
<dbReference type="Pfam" id="PF12932">
    <property type="entry name" value="Sec16"/>
    <property type="match status" value="1"/>
</dbReference>
<keyword evidence="4 6" id="KW-0256">Endoplasmic reticulum</keyword>
<dbReference type="PANTHER" id="PTHR13402:SF6">
    <property type="entry name" value="SECRETORY 16, ISOFORM I"/>
    <property type="match status" value="1"/>
</dbReference>
<evidence type="ECO:0000256" key="1">
    <source>
        <dbReference type="ARBA" id="ARBA00004240"/>
    </source>
</evidence>
<evidence type="ECO:0000256" key="6">
    <source>
        <dbReference type="RuleBase" id="RU364101"/>
    </source>
</evidence>
<protein>
    <recommendedName>
        <fullName evidence="6">Protein transport protein sec16</fullName>
    </recommendedName>
</protein>
<feature type="region of interest" description="Disordered" evidence="7">
    <location>
        <begin position="1157"/>
        <end position="1193"/>
    </location>
</feature>
<dbReference type="GO" id="GO:0007030">
    <property type="term" value="P:Golgi organization"/>
    <property type="evidence" value="ECO:0007669"/>
    <property type="project" value="TreeGrafter"/>
</dbReference>
<evidence type="ECO:0000256" key="3">
    <source>
        <dbReference type="ARBA" id="ARBA00022448"/>
    </source>
</evidence>
<name>A0AAE1UV18_9SOLA</name>
<evidence type="ECO:0000256" key="2">
    <source>
        <dbReference type="ARBA" id="ARBA00005927"/>
    </source>
</evidence>
<dbReference type="PANTHER" id="PTHR13402">
    <property type="entry name" value="RGPR-RELATED"/>
    <property type="match status" value="1"/>
</dbReference>
<evidence type="ECO:0000256" key="4">
    <source>
        <dbReference type="ARBA" id="ARBA00022824"/>
    </source>
</evidence>
<keyword evidence="3 6" id="KW-0813">Transport</keyword>
<dbReference type="GO" id="GO:0070973">
    <property type="term" value="P:protein localization to endoplasmic reticulum exit site"/>
    <property type="evidence" value="ECO:0007669"/>
    <property type="project" value="TreeGrafter"/>
</dbReference>
<dbReference type="CDD" id="cd09233">
    <property type="entry name" value="ACE1-Sec16-like"/>
    <property type="match status" value="1"/>
</dbReference>
<dbReference type="GO" id="GO:0015031">
    <property type="term" value="P:protein transport"/>
    <property type="evidence" value="ECO:0007669"/>
    <property type="project" value="UniProtKB-KW"/>
</dbReference>
<gene>
    <name evidence="10" type="ORF">RND71_042731</name>
</gene>
<feature type="compositionally biased region" description="Polar residues" evidence="7">
    <location>
        <begin position="1281"/>
        <end position="1297"/>
    </location>
</feature>
<keyword evidence="6" id="KW-0472">Membrane</keyword>
<evidence type="ECO:0000256" key="5">
    <source>
        <dbReference type="ARBA" id="ARBA00022892"/>
    </source>
</evidence>
<feature type="compositionally biased region" description="Basic and acidic residues" evidence="7">
    <location>
        <begin position="135"/>
        <end position="144"/>
    </location>
</feature>
<dbReference type="EMBL" id="JAVYJV010000024">
    <property type="protein sequence ID" value="KAK4338244.1"/>
    <property type="molecule type" value="Genomic_DNA"/>
</dbReference>
<keyword evidence="5 6" id="KW-0931">ER-Golgi transport</keyword>
<dbReference type="Pfam" id="PF12931">
    <property type="entry name" value="TPR_Sec16"/>
    <property type="match status" value="1"/>
</dbReference>
<accession>A0AAE1UV18</accession>
<feature type="compositionally biased region" description="Polar residues" evidence="7">
    <location>
        <begin position="1179"/>
        <end position="1193"/>
    </location>
</feature>
<feature type="compositionally biased region" description="Polar residues" evidence="7">
    <location>
        <begin position="546"/>
        <end position="557"/>
    </location>
</feature>
<feature type="region of interest" description="Disordered" evidence="7">
    <location>
        <begin position="524"/>
        <end position="557"/>
    </location>
</feature>
<dbReference type="InterPro" id="IPR024340">
    <property type="entry name" value="Sec16_CCD"/>
</dbReference>
<dbReference type="InterPro" id="IPR024298">
    <property type="entry name" value="Sec16_Sec23-bd"/>
</dbReference>
<evidence type="ECO:0000259" key="9">
    <source>
        <dbReference type="Pfam" id="PF12932"/>
    </source>
</evidence>
<evidence type="ECO:0000256" key="7">
    <source>
        <dbReference type="SAM" id="MobiDB-lite"/>
    </source>
</evidence>
<feature type="compositionally biased region" description="Basic and acidic residues" evidence="7">
    <location>
        <begin position="1159"/>
        <end position="1178"/>
    </location>
</feature>
<feature type="compositionally biased region" description="Polar residues" evidence="7">
    <location>
        <begin position="1374"/>
        <end position="1393"/>
    </location>
</feature>
<feature type="compositionally biased region" description="Polar residues" evidence="7">
    <location>
        <begin position="1126"/>
        <end position="1142"/>
    </location>
</feature>
<feature type="compositionally biased region" description="Polar residues" evidence="7">
    <location>
        <begin position="124"/>
        <end position="133"/>
    </location>
</feature>
<feature type="region of interest" description="Disordered" evidence="7">
    <location>
        <begin position="1367"/>
        <end position="1489"/>
    </location>
</feature>
<dbReference type="GO" id="GO:0000139">
    <property type="term" value="C:Golgi membrane"/>
    <property type="evidence" value="ECO:0007669"/>
    <property type="project" value="UniProtKB-SubCell"/>
</dbReference>
<dbReference type="Proteomes" id="UP001291623">
    <property type="component" value="Unassembled WGS sequence"/>
</dbReference>
<keyword evidence="6" id="KW-0653">Protein transport</keyword>
<feature type="region of interest" description="Disordered" evidence="7">
    <location>
        <begin position="458"/>
        <end position="492"/>
    </location>
</feature>
<dbReference type="Gene3D" id="1.25.40.1030">
    <property type="match status" value="1"/>
</dbReference>
<dbReference type="GO" id="GO:0012507">
    <property type="term" value="C:ER to Golgi transport vesicle membrane"/>
    <property type="evidence" value="ECO:0007669"/>
    <property type="project" value="TreeGrafter"/>
</dbReference>
<dbReference type="GO" id="GO:0016192">
    <property type="term" value="P:vesicle-mediated transport"/>
    <property type="evidence" value="ECO:0007669"/>
    <property type="project" value="UniProtKB-KW"/>
</dbReference>
<evidence type="ECO:0000259" key="8">
    <source>
        <dbReference type="Pfam" id="PF12931"/>
    </source>
</evidence>
<feature type="region of interest" description="Disordered" evidence="7">
    <location>
        <begin position="124"/>
        <end position="151"/>
    </location>
</feature>
<feature type="region of interest" description="Disordered" evidence="7">
    <location>
        <begin position="569"/>
        <end position="589"/>
    </location>
</feature>
<sequence length="1489" mass="161358">MASNPPFLVEDTDEDFFDKLVNDDIDFKVTASSSSTVLVDGNESDEVKAFANLSISDDVNAKKETQGQDGKIVDSDVKKPPLVVKGDGDIKSSVSLASLTSGGLDCLLESSNGDLETELISTDLSGSYTSGSANRDVKEEENHRSGSANPGVKEVDWSVFHANPATDGDNTGFGSYYFFSELGDNQNVGSNVDQVNESVNLESSDSFGYNATTEQAVCGSDQNSSQYWENHDVGSNVVSADHFNESVNLGQDGSGYNASTEQAVVGEDQNSSQYWENLYPGWKYDVNTGQWYQVENYDSGANAQDNSASDWTISDGKSEVSYLQQASQSVAGTIAESGITGSVTNWNQGNEPTENAVNWNHQASQVSDGNGVATDWNQVSQSSVTTEWNRASEANNGYPSHMVFDPQYPGWYYDTIAMEWRSLDTYTSSTQSAVQGESQLNQNGLMSSEDYSHNDNQNIYGAHGQNENNTSIGFGSGGHDNNWSGSLGKYNQQNSNMWQTENVAKNEPVPEYRGNQPLENHYSQQISSSSYVSPQMSTKYDGTASYHGQSNQSQGNFSAIAGSFNQQFSQPTMQQNEQKHLSSDCYGSRNTVNNSPQAFHYTQPFPYAPSAGKSSAGRPPHALVTFGFGGKLIVMKDNSSSFGSQNPSGGAISVLNLMDVMSERTDSLTGACDYIQTLCRNPFPGPLVGGNAGIKELNKWIDERIANSEFPGMDYRKGEVLRLLLSLLKIACQYYGKLRSPFGTDTLLKFQLSSKLVLKFEQESDVPETAVAKLFASVKRNDTQFSQYGTVAQCLQQLPSEEQLRTTASEVQSLLVSGRKKEALQCAQEGQLWGPALVLAAQLGDQFYAETVKQMALRQLTAGSPMRTLCLLIAGQPAEVFNADSTAQSGMPVAANVAQQPAQFGANVMLDDWEENLAVITANRTKDDELVVVHLGDCLWKERSDIVAAHICYLVAEANVEPYSDSARLCLVGADHWKFPRTYANPEAIQRTEIYEYSKVLGNSQFILPPFQPYKLVYAHMLAEVGRMSDALKYCQALSKSLKTGRAPEIETLRQFVSSIEERIKTHQEGGFATNLAPAKLVGKLLNLFDSTAHRVVGGLPPPVPSTTSSRPQGNEHHYQSAGPRVSTSQSTMAMSSLMPSASTEWAADNNRMTMHNRSVSEPDFGRTPRQDHADSSKEASSSNTQGNSSAAVGTSRFGRFSFGSQLLQKTVGLVLKPRQGRQAKLGETNKFYYDEKLKRWVEEGAAPPAEEPALAPPPITAAFHSGAPDYNLKSVLKSEGNISNGSPDMESPTSADNGPGIPPLPPTTNQFSARSRMGVRYVDTFNKGGGNPTNLFQSPSVPSMKPAAGNAKFFVPTAMSPVEQTVDNHSDEQQTGSNENHSISAMNGSFQSPAPPSTMPMQRFPSMDSISNKGVKTTGPSPLSGQSRRTASWSGSIPDAFSRNKSQVKPLGEVLGMPPSSFMPGDANMTHSSMNGGSFGDDLHEVEL</sequence>
<comment type="similarity">
    <text evidence="2 6">Belongs to the SEC16 family.</text>
</comment>
<dbReference type="GO" id="GO:0070971">
    <property type="term" value="C:endoplasmic reticulum exit site"/>
    <property type="evidence" value="ECO:0007669"/>
    <property type="project" value="TreeGrafter"/>
</dbReference>
<proteinExistence type="inferred from homology"/>
<feature type="compositionally biased region" description="Polar residues" evidence="7">
    <location>
        <begin position="1409"/>
        <end position="1436"/>
    </location>
</feature>
<keyword evidence="6" id="KW-0333">Golgi apparatus</keyword>
<evidence type="ECO:0000313" key="10">
    <source>
        <dbReference type="EMBL" id="KAK4338244.1"/>
    </source>
</evidence>